<feature type="compositionally biased region" description="Low complexity" evidence="1">
    <location>
        <begin position="1"/>
        <end position="21"/>
    </location>
</feature>
<evidence type="ECO:0000256" key="2">
    <source>
        <dbReference type="SAM" id="Phobius"/>
    </source>
</evidence>
<keyword evidence="2" id="KW-0472">Membrane</keyword>
<evidence type="ECO:0000256" key="1">
    <source>
        <dbReference type="SAM" id="MobiDB-lite"/>
    </source>
</evidence>
<gene>
    <name evidence="4" type="primary">LOC100897332</name>
</gene>
<feature type="compositionally biased region" description="Low complexity" evidence="1">
    <location>
        <begin position="172"/>
        <end position="208"/>
    </location>
</feature>
<accession>A0AAJ6QQL8</accession>
<keyword evidence="3" id="KW-1185">Reference proteome</keyword>
<organism evidence="3 4">
    <name type="scientific">Galendromus occidentalis</name>
    <name type="common">western predatory mite</name>
    <dbReference type="NCBI Taxonomy" id="34638"/>
    <lineage>
        <taxon>Eukaryota</taxon>
        <taxon>Metazoa</taxon>
        <taxon>Ecdysozoa</taxon>
        <taxon>Arthropoda</taxon>
        <taxon>Chelicerata</taxon>
        <taxon>Arachnida</taxon>
        <taxon>Acari</taxon>
        <taxon>Parasitiformes</taxon>
        <taxon>Mesostigmata</taxon>
        <taxon>Gamasina</taxon>
        <taxon>Phytoseioidea</taxon>
        <taxon>Phytoseiidae</taxon>
        <taxon>Typhlodrominae</taxon>
        <taxon>Galendromus</taxon>
    </lineage>
</organism>
<dbReference type="GeneID" id="100897332"/>
<dbReference type="KEGG" id="goe:100897332"/>
<evidence type="ECO:0000313" key="3">
    <source>
        <dbReference type="Proteomes" id="UP000694867"/>
    </source>
</evidence>
<feature type="region of interest" description="Disordered" evidence="1">
    <location>
        <begin position="167"/>
        <end position="261"/>
    </location>
</feature>
<feature type="transmembrane region" description="Helical" evidence="2">
    <location>
        <begin position="45"/>
        <end position="65"/>
    </location>
</feature>
<feature type="compositionally biased region" description="Polar residues" evidence="1">
    <location>
        <begin position="226"/>
        <end position="243"/>
    </location>
</feature>
<name>A0AAJ6QQL8_9ACAR</name>
<keyword evidence="2" id="KW-0812">Transmembrane</keyword>
<sequence length="261" mass="28743">MGKGGKSQQAQAQSQKKGGQQNPKQMKDKPSRGCCSSIFSLIRKLIFLTAISAFLYVTTFTGYTYHVKQRVPTVNEFVDFSVESYHVGSEQARKYYAIVDQHTKVYYAQFEKEYLPTIQLYTKRYTKLAVEKAGDLKELSMKYFAVAQKQVEIYYKLALKKIEEFQSGKQSAPTAAPKPATPKAGPTAAPKPAQASTKPPTAAPTQAPVRVPTQAPTRAPTPKPTQAPSTQKAAPQKPVTTPKPTEAPKRASPNSKEKSEL</sequence>
<proteinExistence type="predicted"/>
<keyword evidence="2" id="KW-1133">Transmembrane helix</keyword>
<dbReference type="Proteomes" id="UP000694867">
    <property type="component" value="Unplaced"/>
</dbReference>
<evidence type="ECO:0000313" key="4">
    <source>
        <dbReference type="RefSeq" id="XP_003740513.1"/>
    </source>
</evidence>
<dbReference type="AlphaFoldDB" id="A0AAJ6QQL8"/>
<dbReference type="RefSeq" id="XP_003740513.1">
    <property type="nucleotide sequence ID" value="XM_003740465.2"/>
</dbReference>
<reference evidence="4" key="1">
    <citation type="submission" date="2025-08" db="UniProtKB">
        <authorList>
            <consortium name="RefSeq"/>
        </authorList>
    </citation>
    <scope>IDENTIFICATION</scope>
</reference>
<protein>
    <submittedName>
        <fullName evidence="4">Uncharacterized protein LOC100897332</fullName>
    </submittedName>
</protein>
<feature type="region of interest" description="Disordered" evidence="1">
    <location>
        <begin position="1"/>
        <end position="31"/>
    </location>
</feature>